<evidence type="ECO:0000256" key="2">
    <source>
        <dbReference type="ARBA" id="ARBA00009323"/>
    </source>
</evidence>
<keyword evidence="5" id="KW-0717">Septation</keyword>
<comment type="caution">
    <text evidence="7">The sequence shown here is derived from an EMBL/GenBank/DDBJ whole genome shotgun (WGS) entry which is preliminary data.</text>
</comment>
<comment type="similarity">
    <text evidence="2">Belongs to the SsgA family.</text>
</comment>
<evidence type="ECO:0000313" key="8">
    <source>
        <dbReference type="Proteomes" id="UP001500403"/>
    </source>
</evidence>
<evidence type="ECO:0000313" key="7">
    <source>
        <dbReference type="EMBL" id="GAA2930589.1"/>
    </source>
</evidence>
<keyword evidence="8" id="KW-1185">Reference proteome</keyword>
<proteinExistence type="inferred from homology"/>
<keyword evidence="3" id="KW-0132">Cell division</keyword>
<keyword evidence="6" id="KW-0131">Cell cycle</keyword>
<sequence>MRLPVEKQINVTVQSVVADEWHELPLVMRHLPGDPLAIRMEFRVSENEPPIATWVFSRDLLATGLILPSGEGDVRVRPHGEDETDVELTSGRAWCVVRMASADVRDFVVMTRSAEEYCGEEIDTALDRILMELLPAGVKNADS</sequence>
<keyword evidence="4" id="KW-0749">Sporulation</keyword>
<protein>
    <submittedName>
        <fullName evidence="7">SsgA family sporulation/cell division regulator</fullName>
    </submittedName>
</protein>
<dbReference type="Pfam" id="PF04686">
    <property type="entry name" value="SsgA"/>
    <property type="match status" value="1"/>
</dbReference>
<dbReference type="Gene3D" id="2.30.31.20">
    <property type="entry name" value="Sporulation-specific cell division protein SsgB"/>
    <property type="match status" value="1"/>
</dbReference>
<dbReference type="InterPro" id="IPR006776">
    <property type="entry name" value="SsgB"/>
</dbReference>
<comment type="subcellular location">
    <subcellularLocation>
        <location evidence="1">Cell septum</location>
    </subcellularLocation>
</comment>
<reference evidence="8" key="1">
    <citation type="journal article" date="2019" name="Int. J. Syst. Evol. Microbiol.">
        <title>The Global Catalogue of Microorganisms (GCM) 10K type strain sequencing project: providing services to taxonomists for standard genome sequencing and annotation.</title>
        <authorList>
            <consortium name="The Broad Institute Genomics Platform"/>
            <consortium name="The Broad Institute Genome Sequencing Center for Infectious Disease"/>
            <person name="Wu L."/>
            <person name="Ma J."/>
        </authorList>
    </citation>
    <scope>NUCLEOTIDE SEQUENCE [LARGE SCALE GENOMIC DNA]</scope>
    <source>
        <strain evidence="8">JCM 9088</strain>
    </source>
</reference>
<dbReference type="InterPro" id="IPR038658">
    <property type="entry name" value="SsgB_sf"/>
</dbReference>
<organism evidence="7 8">
    <name type="scientific">Streptomyces enissocaesilis</name>
    <dbReference type="NCBI Taxonomy" id="332589"/>
    <lineage>
        <taxon>Bacteria</taxon>
        <taxon>Bacillati</taxon>
        <taxon>Actinomycetota</taxon>
        <taxon>Actinomycetes</taxon>
        <taxon>Kitasatosporales</taxon>
        <taxon>Streptomycetaceae</taxon>
        <taxon>Streptomyces</taxon>
        <taxon>Streptomyces rochei group</taxon>
    </lineage>
</organism>
<evidence type="ECO:0000256" key="6">
    <source>
        <dbReference type="ARBA" id="ARBA00023306"/>
    </source>
</evidence>
<dbReference type="RefSeq" id="WP_344492303.1">
    <property type="nucleotide sequence ID" value="NZ_BAAAUD010000013.1"/>
</dbReference>
<dbReference type="Proteomes" id="UP001500403">
    <property type="component" value="Unassembled WGS sequence"/>
</dbReference>
<accession>A0ABP6JG21</accession>
<dbReference type="EMBL" id="BAAAUD010000013">
    <property type="protein sequence ID" value="GAA2930589.1"/>
    <property type="molecule type" value="Genomic_DNA"/>
</dbReference>
<evidence type="ECO:0000256" key="1">
    <source>
        <dbReference type="ARBA" id="ARBA00004431"/>
    </source>
</evidence>
<evidence type="ECO:0000256" key="3">
    <source>
        <dbReference type="ARBA" id="ARBA00022618"/>
    </source>
</evidence>
<name>A0ABP6JG21_9ACTN</name>
<evidence type="ECO:0000256" key="4">
    <source>
        <dbReference type="ARBA" id="ARBA00022969"/>
    </source>
</evidence>
<gene>
    <name evidence="7" type="ORF">GCM10010446_14120</name>
</gene>
<evidence type="ECO:0000256" key="5">
    <source>
        <dbReference type="ARBA" id="ARBA00023210"/>
    </source>
</evidence>